<protein>
    <recommendedName>
        <fullName evidence="1">Sister chromatid cohesion protein</fullName>
    </recommendedName>
</protein>
<dbReference type="InterPro" id="IPR016024">
    <property type="entry name" value="ARM-type_fold"/>
</dbReference>
<dbReference type="GO" id="GO:0061775">
    <property type="term" value="F:cohesin loader activity"/>
    <property type="evidence" value="ECO:0007669"/>
    <property type="project" value="InterPro"/>
</dbReference>
<dbReference type="InterPro" id="IPR024986">
    <property type="entry name" value="Nipped-B_C"/>
</dbReference>
<keyword evidence="1" id="KW-0539">Nucleus</keyword>
<dbReference type="Pfam" id="PF12830">
    <property type="entry name" value="Nipped-B_C"/>
    <property type="match status" value="1"/>
</dbReference>
<evidence type="ECO:0000313" key="4">
    <source>
        <dbReference type="EMBL" id="KAJ3119857.1"/>
    </source>
</evidence>
<keyword evidence="1" id="KW-0677">Repeat</keyword>
<accession>A0AAD5XC14</accession>
<evidence type="ECO:0000259" key="3">
    <source>
        <dbReference type="Pfam" id="PF12830"/>
    </source>
</evidence>
<proteinExistence type="inferred from homology"/>
<dbReference type="PANTHER" id="PTHR21704">
    <property type="entry name" value="NIPPED-B-LIKE PROTEIN DELANGIN SCC2-RELATED"/>
    <property type="match status" value="1"/>
</dbReference>
<reference evidence="4" key="1">
    <citation type="submission" date="2020-05" db="EMBL/GenBank/DDBJ databases">
        <title>Phylogenomic resolution of chytrid fungi.</title>
        <authorList>
            <person name="Stajich J.E."/>
            <person name="Amses K."/>
            <person name="Simmons R."/>
            <person name="Seto K."/>
            <person name="Myers J."/>
            <person name="Bonds A."/>
            <person name="Quandt C.A."/>
            <person name="Barry K."/>
            <person name="Liu P."/>
            <person name="Grigoriev I."/>
            <person name="Longcore J.E."/>
            <person name="James T.Y."/>
        </authorList>
    </citation>
    <scope>NUCLEOTIDE SEQUENCE</scope>
    <source>
        <strain evidence="4">JEL0513</strain>
    </source>
</reference>
<dbReference type="GO" id="GO:0090694">
    <property type="term" value="C:Scc2-Scc4 cohesin loading complex"/>
    <property type="evidence" value="ECO:0007669"/>
    <property type="project" value="TreeGrafter"/>
</dbReference>
<dbReference type="PANTHER" id="PTHR21704:SF18">
    <property type="entry name" value="NIPPED-B-LIKE PROTEIN"/>
    <property type="match status" value="1"/>
</dbReference>
<dbReference type="AlphaFoldDB" id="A0AAD5XC14"/>
<dbReference type="EMBL" id="JADGJH010001018">
    <property type="protein sequence ID" value="KAJ3119857.1"/>
    <property type="molecule type" value="Genomic_DNA"/>
</dbReference>
<dbReference type="GO" id="GO:0034087">
    <property type="term" value="P:establishment of mitotic sister chromatid cohesion"/>
    <property type="evidence" value="ECO:0007669"/>
    <property type="project" value="TreeGrafter"/>
</dbReference>
<evidence type="ECO:0000313" key="5">
    <source>
        <dbReference type="Proteomes" id="UP001211907"/>
    </source>
</evidence>
<dbReference type="SUPFAM" id="SSF48371">
    <property type="entry name" value="ARM repeat"/>
    <property type="match status" value="1"/>
</dbReference>
<dbReference type="GO" id="GO:0071169">
    <property type="term" value="P:establishment of protein localization to chromatin"/>
    <property type="evidence" value="ECO:0007669"/>
    <property type="project" value="TreeGrafter"/>
</dbReference>
<keyword evidence="5" id="KW-1185">Reference proteome</keyword>
<dbReference type="GO" id="GO:0003682">
    <property type="term" value="F:chromatin binding"/>
    <property type="evidence" value="ECO:0007669"/>
    <property type="project" value="TreeGrafter"/>
</dbReference>
<feature type="compositionally biased region" description="Basic and acidic residues" evidence="2">
    <location>
        <begin position="467"/>
        <end position="478"/>
    </location>
</feature>
<organism evidence="4 5">
    <name type="scientific">Physocladia obscura</name>
    <dbReference type="NCBI Taxonomy" id="109957"/>
    <lineage>
        <taxon>Eukaryota</taxon>
        <taxon>Fungi</taxon>
        <taxon>Fungi incertae sedis</taxon>
        <taxon>Chytridiomycota</taxon>
        <taxon>Chytridiomycota incertae sedis</taxon>
        <taxon>Chytridiomycetes</taxon>
        <taxon>Chytridiales</taxon>
        <taxon>Chytriomycetaceae</taxon>
        <taxon>Physocladia</taxon>
    </lineage>
</organism>
<gene>
    <name evidence="4" type="primary">SCC2</name>
    <name evidence="4" type="ORF">HK100_000130</name>
</gene>
<dbReference type="InterPro" id="IPR033031">
    <property type="entry name" value="Scc2/Nipped-B"/>
</dbReference>
<dbReference type="Proteomes" id="UP001211907">
    <property type="component" value="Unassembled WGS sequence"/>
</dbReference>
<evidence type="ECO:0000256" key="1">
    <source>
        <dbReference type="RuleBase" id="RU364107"/>
    </source>
</evidence>
<name>A0AAD5XC14_9FUNG</name>
<comment type="caution">
    <text evidence="4">The sequence shown here is derived from an EMBL/GenBank/DDBJ whole genome shotgun (WGS) entry which is preliminary data.</text>
</comment>
<dbReference type="GO" id="GO:1990414">
    <property type="term" value="P:replication-born double-strand break repair via sister chromatid exchange"/>
    <property type="evidence" value="ECO:0007669"/>
    <property type="project" value="TreeGrafter"/>
</dbReference>
<comment type="subcellular location">
    <subcellularLocation>
        <location evidence="1">Nucleus</location>
    </subcellularLocation>
</comment>
<comment type="similarity">
    <text evidence="1">Belongs to the SCC2/Nipped-B family.</text>
</comment>
<sequence length="554" mass="60847">MITSAKTGAANFLNAANTRAIARGLIIVSLLVRNFDFDKFRSLLKDQAATDVEPFPNILASVCAFVSLFAGPLASPELKSIALQALEAAISSEPNKTVDIKVLIGNADEMADAGVSSAVMQMYLSYILEGLMSVDKTLNTTAFDAICIIIEQGLAHPLLCVPYVVAMQTSPVPSVRDRAVLVYDNLAEKHQTFIHSRTGECVRKAFEYRMSLAQAVTATLPANVAPALVWADGYHIHAKVVSVSDDGAAYQRGGVVAFLENMYAKIQVKRQRRNEFLTTLVRSFDVDFSSTNEDKNVIPFARFTAETLAALNYKSVDEVMIIIHHIYQILSVSGETILKFIEDLKAGLYENDEELLKLNAKASVLMGILVMLKSFFLKLYGLSDSKCRLFAPADASSRNTEKLRPAIVNSSAETLISWKRWPYADTQKLSTIEDMKKQLDLFSELMDSDYYVRGSGENSSDNEDEFDARVELSSDHSGNESPTRESVLAPAVIAVKGKKRASISGNPTAKKARRTSMKGPLKRGSPEYEGQAERPKRAHSRASIIELSSDDGED</sequence>
<dbReference type="GO" id="GO:0140588">
    <property type="term" value="P:chromatin looping"/>
    <property type="evidence" value="ECO:0007669"/>
    <property type="project" value="InterPro"/>
</dbReference>
<feature type="region of interest" description="Disordered" evidence="2">
    <location>
        <begin position="453"/>
        <end position="554"/>
    </location>
</feature>
<dbReference type="GO" id="GO:0010468">
    <property type="term" value="P:regulation of gene expression"/>
    <property type="evidence" value="ECO:0007669"/>
    <property type="project" value="InterPro"/>
</dbReference>
<keyword evidence="1" id="KW-0131">Cell cycle</keyword>
<feature type="domain" description="Sister chromatid cohesion C-terminal" evidence="3">
    <location>
        <begin position="116"/>
        <end position="328"/>
    </location>
</feature>
<evidence type="ECO:0000256" key="2">
    <source>
        <dbReference type="SAM" id="MobiDB-lite"/>
    </source>
</evidence>